<dbReference type="EMBL" id="UXUI01008151">
    <property type="protein sequence ID" value="VDD90647.1"/>
    <property type="molecule type" value="Genomic_DNA"/>
</dbReference>
<feature type="domain" description="SH3" evidence="4">
    <location>
        <begin position="420"/>
        <end position="479"/>
    </location>
</feature>
<feature type="region of interest" description="Disordered" evidence="3">
    <location>
        <begin position="1"/>
        <end position="20"/>
    </location>
</feature>
<dbReference type="InterPro" id="IPR001452">
    <property type="entry name" value="SH3_domain"/>
</dbReference>
<reference evidence="7" key="1">
    <citation type="submission" date="2016-04" db="UniProtKB">
        <authorList>
            <consortium name="WormBaseParasite"/>
        </authorList>
    </citation>
    <scope>IDENTIFICATION</scope>
</reference>
<dbReference type="Pfam" id="PF00018">
    <property type="entry name" value="SH3_1"/>
    <property type="match status" value="3"/>
</dbReference>
<dbReference type="PRINTS" id="PR00452">
    <property type="entry name" value="SH3DOMAIN"/>
</dbReference>
<dbReference type="AlphaFoldDB" id="A0A0N4V6A9"/>
<evidence type="ECO:0000313" key="7">
    <source>
        <dbReference type="WBParaSite" id="EVEC_0000578701-mRNA-1"/>
    </source>
</evidence>
<organism evidence="7">
    <name type="scientific">Enterobius vermicularis</name>
    <name type="common">Human pinworm</name>
    <dbReference type="NCBI Taxonomy" id="51028"/>
    <lineage>
        <taxon>Eukaryota</taxon>
        <taxon>Metazoa</taxon>
        <taxon>Ecdysozoa</taxon>
        <taxon>Nematoda</taxon>
        <taxon>Chromadorea</taxon>
        <taxon>Rhabditida</taxon>
        <taxon>Spirurina</taxon>
        <taxon>Oxyuridomorpha</taxon>
        <taxon>Oxyuroidea</taxon>
        <taxon>Oxyuridae</taxon>
        <taxon>Enterobius</taxon>
    </lineage>
</organism>
<evidence type="ECO:0000256" key="2">
    <source>
        <dbReference type="PROSITE-ProRule" id="PRU00192"/>
    </source>
</evidence>
<dbReference type="CDD" id="cd00174">
    <property type="entry name" value="SH3"/>
    <property type="match status" value="3"/>
</dbReference>
<dbReference type="PANTHER" id="PTHR14167:SF116">
    <property type="entry name" value="CAP, ISOFORM AC"/>
    <property type="match status" value="1"/>
</dbReference>
<dbReference type="WBParaSite" id="EVEC_0000578701-mRNA-1">
    <property type="protein sequence ID" value="EVEC_0000578701-mRNA-1"/>
    <property type="gene ID" value="EVEC_0000578701"/>
</dbReference>
<dbReference type="OrthoDB" id="27823at2759"/>
<dbReference type="PANTHER" id="PTHR14167">
    <property type="entry name" value="SH3 DOMAIN-CONTAINING"/>
    <property type="match status" value="1"/>
</dbReference>
<dbReference type="GO" id="GO:0005737">
    <property type="term" value="C:cytoplasm"/>
    <property type="evidence" value="ECO:0007669"/>
    <property type="project" value="TreeGrafter"/>
</dbReference>
<dbReference type="STRING" id="51028.A0A0N4V6A9"/>
<evidence type="ECO:0000259" key="4">
    <source>
        <dbReference type="PROSITE" id="PS50002"/>
    </source>
</evidence>
<reference evidence="5 6" key="2">
    <citation type="submission" date="2018-10" db="EMBL/GenBank/DDBJ databases">
        <authorList>
            <consortium name="Pathogen Informatics"/>
        </authorList>
    </citation>
    <scope>NUCLEOTIDE SEQUENCE [LARGE SCALE GENOMIC DNA]</scope>
</reference>
<dbReference type="PROSITE" id="PS50002">
    <property type="entry name" value="SH3"/>
    <property type="match status" value="3"/>
</dbReference>
<dbReference type="Proteomes" id="UP000274131">
    <property type="component" value="Unassembled WGS sequence"/>
</dbReference>
<feature type="domain" description="SH3" evidence="4">
    <location>
        <begin position="319"/>
        <end position="378"/>
    </location>
</feature>
<name>A0A0N4V6A9_ENTVE</name>
<dbReference type="InterPro" id="IPR050384">
    <property type="entry name" value="Endophilin_SH3RF"/>
</dbReference>
<accession>A0A0N4V6A9</accession>
<feature type="compositionally biased region" description="Polar residues" evidence="3">
    <location>
        <begin position="229"/>
        <end position="240"/>
    </location>
</feature>
<evidence type="ECO:0000256" key="1">
    <source>
        <dbReference type="ARBA" id="ARBA00022443"/>
    </source>
</evidence>
<protein>
    <submittedName>
        <fullName evidence="7">SH3 domain-containing protein</fullName>
    </submittedName>
</protein>
<keyword evidence="1 2" id="KW-0728">SH3 domain</keyword>
<dbReference type="Gene3D" id="2.30.30.40">
    <property type="entry name" value="SH3 Domains"/>
    <property type="match status" value="3"/>
</dbReference>
<evidence type="ECO:0000313" key="5">
    <source>
        <dbReference type="EMBL" id="VDD90647.1"/>
    </source>
</evidence>
<keyword evidence="6" id="KW-1185">Reference proteome</keyword>
<dbReference type="SMART" id="SM00326">
    <property type="entry name" value="SH3"/>
    <property type="match status" value="3"/>
</dbReference>
<feature type="domain" description="SH3" evidence="4">
    <location>
        <begin position="239"/>
        <end position="300"/>
    </location>
</feature>
<sequence>MFIADRPLPAPPAPPKPRNLSLAAKLPTYRRRPTPSGLNNSNALNVARTLFDVAKQPATAKIATAVSQDPSVRSAVVSAGRNEQVRSTAIKAARDENARRTIAEMAKLYDAQSSKNASNSYSYGTSNTKDMENFLYGTKSLYSPSDSATYATNTNRKSLYPNLTSNSGIDEDFSKVFASEAANKQQFRGTRSSEFENLCNQLASANLFGPPIKKQPPIRPPPPKVKQRSCSTIPSPSPTNEPHAIVRYPYKAAHVDELTCEPDDVVILKKEVDDQWIYALNTRTGGSGIVPIVFLNIKVPLVPTQKTDFVSNAIPSYSSQQCYVRALYDYNSSISGDLQFVTGDLIRVVERVNDDWLRGAVGTKEGIFPLNFVEIYSGVLPTIATSLGSEGRKSFTGGASVQQKVVFPGFSLVTPTVSSKELGTAVATYDYNSQVPEDLVFSAGDIIEIIEWVNDEWFRGRLRGSVGLVPCTYVSQMPAQNRTGDLL</sequence>
<dbReference type="InterPro" id="IPR036028">
    <property type="entry name" value="SH3-like_dom_sf"/>
</dbReference>
<evidence type="ECO:0000256" key="3">
    <source>
        <dbReference type="SAM" id="MobiDB-lite"/>
    </source>
</evidence>
<feature type="compositionally biased region" description="Pro residues" evidence="3">
    <location>
        <begin position="213"/>
        <end position="224"/>
    </location>
</feature>
<evidence type="ECO:0000313" key="6">
    <source>
        <dbReference type="Proteomes" id="UP000274131"/>
    </source>
</evidence>
<feature type="compositionally biased region" description="Pro residues" evidence="3">
    <location>
        <begin position="8"/>
        <end position="17"/>
    </location>
</feature>
<gene>
    <name evidence="5" type="ORF">EVEC_LOCUS5398</name>
</gene>
<dbReference type="SUPFAM" id="SSF50044">
    <property type="entry name" value="SH3-domain"/>
    <property type="match status" value="3"/>
</dbReference>
<feature type="region of interest" description="Disordered" evidence="3">
    <location>
        <begin position="210"/>
        <end position="241"/>
    </location>
</feature>
<proteinExistence type="predicted"/>
<dbReference type="PRINTS" id="PR00499">
    <property type="entry name" value="P67PHOX"/>
</dbReference>